<dbReference type="EMBL" id="CM056793">
    <property type="protein sequence ID" value="KAJ8714838.1"/>
    <property type="molecule type" value="Genomic_DNA"/>
</dbReference>
<organism evidence="1 2">
    <name type="scientific">Mythimna loreyi</name>
    <dbReference type="NCBI Taxonomy" id="667449"/>
    <lineage>
        <taxon>Eukaryota</taxon>
        <taxon>Metazoa</taxon>
        <taxon>Ecdysozoa</taxon>
        <taxon>Arthropoda</taxon>
        <taxon>Hexapoda</taxon>
        <taxon>Insecta</taxon>
        <taxon>Pterygota</taxon>
        <taxon>Neoptera</taxon>
        <taxon>Endopterygota</taxon>
        <taxon>Lepidoptera</taxon>
        <taxon>Glossata</taxon>
        <taxon>Ditrysia</taxon>
        <taxon>Noctuoidea</taxon>
        <taxon>Noctuidae</taxon>
        <taxon>Noctuinae</taxon>
        <taxon>Hadenini</taxon>
        <taxon>Mythimna</taxon>
    </lineage>
</organism>
<sequence>MAISCINYIYVYVFNVVWFAFWHCYQTGDLTSAMIAFSLMSTSEVAVIKLFYMIFYEKKLQNLIDRFLDCDSRTVKGSRFSRNMRKALRNVKLRAISYWIVLNVNGVLYVIQPMVTPGHHLTVDTFIILGLQPMHESPNIEIASALTGSSVIFICFTVANVSGFLILIIGYIEAQMLTLSEEMTHLWADANNHCQKTMQELSNFESVYLELKIFNYVKETEIVNEYVKKHLIDIIGRHAANKSLLQGIEDTMRGPNAVGFLFLIVGLVAILLGGLKNTMLQVPFTITQLAVDCFLGQRIIDANIKFERAVYDCKWEKFDQFNKKIVLVMLQNSQKTMTLTAGGMATLSFEVFMNIIRSTYSAYNTLGSMV</sequence>
<keyword evidence="2" id="KW-1185">Reference proteome</keyword>
<reference evidence="1" key="1">
    <citation type="submission" date="2023-03" db="EMBL/GenBank/DDBJ databases">
        <title>Chromosome-level genomes of two armyworms, Mythimna separata and Mythimna loreyi, provide insights into the biosynthesis and reception of sex pheromones.</title>
        <authorList>
            <person name="Zhao H."/>
        </authorList>
    </citation>
    <scope>NUCLEOTIDE SEQUENCE</scope>
    <source>
        <strain evidence="1">BeijingLab</strain>
    </source>
</reference>
<accession>A0ACC2QDV3</accession>
<name>A0ACC2QDV3_9NEOP</name>
<dbReference type="Proteomes" id="UP001231649">
    <property type="component" value="Chromosome 17"/>
</dbReference>
<protein>
    <submittedName>
        <fullName evidence="1">Uncharacterized protein</fullName>
    </submittedName>
</protein>
<evidence type="ECO:0000313" key="2">
    <source>
        <dbReference type="Proteomes" id="UP001231649"/>
    </source>
</evidence>
<evidence type="ECO:0000313" key="1">
    <source>
        <dbReference type="EMBL" id="KAJ8714838.1"/>
    </source>
</evidence>
<comment type="caution">
    <text evidence="1">The sequence shown here is derived from an EMBL/GenBank/DDBJ whole genome shotgun (WGS) entry which is preliminary data.</text>
</comment>
<proteinExistence type="predicted"/>
<gene>
    <name evidence="1" type="ORF">PYW08_004819</name>
</gene>